<accession>A0A833SV97</accession>
<proteinExistence type="predicted"/>
<comment type="caution">
    <text evidence="1">The sequence shown here is derived from an EMBL/GenBank/DDBJ whole genome shotgun (WGS) entry which is preliminary data.</text>
</comment>
<evidence type="ECO:0000313" key="2">
    <source>
        <dbReference type="EMBL" id="KAF4128528.1"/>
    </source>
</evidence>
<evidence type="ECO:0000313" key="3">
    <source>
        <dbReference type="Proteomes" id="UP000602510"/>
    </source>
</evidence>
<protein>
    <submittedName>
        <fullName evidence="1">Uncharacterized protein</fullName>
    </submittedName>
</protein>
<organism evidence="1 3">
    <name type="scientific">Phytophthora infestans</name>
    <name type="common">Potato late blight agent</name>
    <name type="synonym">Botrytis infestans</name>
    <dbReference type="NCBI Taxonomy" id="4787"/>
    <lineage>
        <taxon>Eukaryota</taxon>
        <taxon>Sar</taxon>
        <taxon>Stramenopiles</taxon>
        <taxon>Oomycota</taxon>
        <taxon>Peronosporomycetes</taxon>
        <taxon>Peronosporales</taxon>
        <taxon>Peronosporaceae</taxon>
        <taxon>Phytophthora</taxon>
    </lineage>
</organism>
<dbReference type="EMBL" id="JAACNO010003110">
    <property type="protein sequence ID" value="KAF4128528.1"/>
    <property type="molecule type" value="Genomic_DNA"/>
</dbReference>
<keyword evidence="3" id="KW-1185">Reference proteome</keyword>
<dbReference type="Proteomes" id="UP000602510">
    <property type="component" value="Unassembled WGS sequence"/>
</dbReference>
<dbReference type="AlphaFoldDB" id="A0A833SV97"/>
<evidence type="ECO:0000313" key="1">
    <source>
        <dbReference type="EMBL" id="KAF4029096.1"/>
    </source>
</evidence>
<gene>
    <name evidence="1" type="ORF">GN244_ATG19144</name>
    <name evidence="2" type="ORF">GN958_ATG22287</name>
</gene>
<name>A0A833SV97_PHYIN</name>
<dbReference type="EMBL" id="WSZM01000887">
    <property type="protein sequence ID" value="KAF4029096.1"/>
    <property type="molecule type" value="Genomic_DNA"/>
</dbReference>
<dbReference type="Proteomes" id="UP000704712">
    <property type="component" value="Unassembled WGS sequence"/>
</dbReference>
<reference evidence="1" key="1">
    <citation type="submission" date="2020-04" db="EMBL/GenBank/DDBJ databases">
        <title>Hybrid Assembly of Korean Phytophthora infestans isolates.</title>
        <authorList>
            <person name="Prokchorchik M."/>
            <person name="Lee Y."/>
            <person name="Seo J."/>
            <person name="Cho J.-H."/>
            <person name="Park Y.-E."/>
            <person name="Jang D.-C."/>
            <person name="Im J.-S."/>
            <person name="Choi J.-G."/>
            <person name="Park H.-J."/>
            <person name="Lee G.-B."/>
            <person name="Lee Y.-G."/>
            <person name="Hong S.-Y."/>
            <person name="Cho K."/>
            <person name="Sohn K.H."/>
        </authorList>
    </citation>
    <scope>NUCLEOTIDE SEQUENCE</scope>
    <source>
        <strain evidence="1">KR_1_A1</strain>
        <strain evidence="2">KR_2_A2</strain>
    </source>
</reference>
<sequence length="199" mass="21121">MGPIRVRNRGISGIEVSACPRTPRHDVGREFSWLGGLEALQEYAVDDIAVEDIVEGWERLAGDDNGVQTGEEDAWVADEDDGVQTDEDHAWIAGDKAELGGDTSGAQGRERGVVRRSGSMGQHVAHSESVAGGYSQLTADAGCRSDHGEQCCAAEVQIRATEASLSSAASSLAPRICRVVSTHCTSTQEQMYRAPAVPP</sequence>